<dbReference type="InterPro" id="IPR025411">
    <property type="entry name" value="DUF4136"/>
</dbReference>
<proteinExistence type="predicted"/>
<dbReference type="Proteomes" id="UP000644693">
    <property type="component" value="Unassembled WGS sequence"/>
</dbReference>
<comment type="caution">
    <text evidence="2">The sequence shown here is derived from an EMBL/GenBank/DDBJ whole genome shotgun (WGS) entry which is preliminary data.</text>
</comment>
<evidence type="ECO:0000313" key="2">
    <source>
        <dbReference type="EMBL" id="GHD35529.1"/>
    </source>
</evidence>
<name>A0A919CL61_9GAMM</name>
<protein>
    <recommendedName>
        <fullName evidence="1">DUF4136 domain-containing protein</fullName>
    </recommendedName>
</protein>
<dbReference type="AlphaFoldDB" id="A0A919CL61"/>
<keyword evidence="3" id="KW-1185">Reference proteome</keyword>
<evidence type="ECO:0000259" key="1">
    <source>
        <dbReference type="Pfam" id="PF13590"/>
    </source>
</evidence>
<dbReference type="EMBL" id="BMYM01000002">
    <property type="protein sequence ID" value="GHD35529.1"/>
    <property type="molecule type" value="Genomic_DNA"/>
</dbReference>
<reference evidence="2" key="1">
    <citation type="journal article" date="2014" name="Int. J. Syst. Evol. Microbiol.">
        <title>Complete genome sequence of Corynebacterium casei LMG S-19264T (=DSM 44701T), isolated from a smear-ripened cheese.</title>
        <authorList>
            <consortium name="US DOE Joint Genome Institute (JGI-PGF)"/>
            <person name="Walter F."/>
            <person name="Albersmeier A."/>
            <person name="Kalinowski J."/>
            <person name="Ruckert C."/>
        </authorList>
    </citation>
    <scope>NUCLEOTIDE SEQUENCE</scope>
    <source>
        <strain evidence="2">KCTC 23430</strain>
    </source>
</reference>
<evidence type="ECO:0000313" key="3">
    <source>
        <dbReference type="Proteomes" id="UP000644693"/>
    </source>
</evidence>
<organism evidence="2 3">
    <name type="scientific">Parahalioglobus pacificus</name>
    <dbReference type="NCBI Taxonomy" id="930806"/>
    <lineage>
        <taxon>Bacteria</taxon>
        <taxon>Pseudomonadati</taxon>
        <taxon>Pseudomonadota</taxon>
        <taxon>Gammaproteobacteria</taxon>
        <taxon>Cellvibrionales</taxon>
        <taxon>Halieaceae</taxon>
        <taxon>Parahalioglobus</taxon>
    </lineage>
</organism>
<gene>
    <name evidence="2" type="ORF">GCM10007053_22540</name>
</gene>
<feature type="domain" description="DUF4136" evidence="1">
    <location>
        <begin position="47"/>
        <end position="200"/>
    </location>
</feature>
<reference evidence="2" key="2">
    <citation type="submission" date="2020-09" db="EMBL/GenBank/DDBJ databases">
        <authorList>
            <person name="Sun Q."/>
            <person name="Kim S."/>
        </authorList>
    </citation>
    <scope>NUCLEOTIDE SEQUENCE</scope>
    <source>
        <strain evidence="2">KCTC 23430</strain>
    </source>
</reference>
<accession>A0A919CL61</accession>
<sequence>MALLPFRLHFERFGPANMRCIAALITFLSVATLAACSGIETRPEDTAKFASENYTYYRWRSEPLGENTISTDPIYALDPLVRKAVDAELASKGYRLNNDKAQFSVDYIYATGLRLGEKGSEASNISVYPGAIPNRNVDQASVDNAYALSGVKETSNIALQFNDTTRKQEVWRVVITKIVENTNTGEYRNLESNVQKAVRQGLRPLPSK</sequence>
<dbReference type="Gene3D" id="3.30.160.670">
    <property type="match status" value="1"/>
</dbReference>
<dbReference type="Pfam" id="PF13590">
    <property type="entry name" value="DUF4136"/>
    <property type="match status" value="1"/>
</dbReference>